<evidence type="ECO:0000313" key="1">
    <source>
        <dbReference type="Proteomes" id="UP000790787"/>
    </source>
</evidence>
<protein>
    <submittedName>
        <fullName evidence="2">Uncharacterized protein LOC142177466</fullName>
    </submittedName>
</protein>
<sequence>MLHRIISENQSGFVKGRSITENILLAQEITLNIKNKNCGGNVIIKLDMEKAYDRMSWSFIMSVLRKFGFSEEWIDIIWGLVNEVWSLNNLISCENFTPFNMNNRGPKINHLTYADDIVIFCGGNNKSIKLIKKQIRRYEKASGQKVNNDKSYFITSPNTSASRINRIRQASGFMDKKFPFNYLGCPIYHGRKNIVLFDEMLAKIVKRING</sequence>
<dbReference type="RefSeq" id="XP_075102351.1">
    <property type="nucleotide sequence ID" value="XM_075246250.1"/>
</dbReference>
<reference evidence="2" key="2">
    <citation type="submission" date="2025-08" db="UniProtKB">
        <authorList>
            <consortium name="RefSeq"/>
        </authorList>
    </citation>
    <scope>IDENTIFICATION</scope>
    <source>
        <tissue evidence="2">Leaf</tissue>
    </source>
</reference>
<name>A0AC58TYP8_TOBAC</name>
<proteinExistence type="predicted"/>
<evidence type="ECO:0000313" key="2">
    <source>
        <dbReference type="RefSeq" id="XP_075102351.1"/>
    </source>
</evidence>
<organism evidence="1 2">
    <name type="scientific">Nicotiana tabacum</name>
    <name type="common">Common tobacco</name>
    <dbReference type="NCBI Taxonomy" id="4097"/>
    <lineage>
        <taxon>Eukaryota</taxon>
        <taxon>Viridiplantae</taxon>
        <taxon>Streptophyta</taxon>
        <taxon>Embryophyta</taxon>
        <taxon>Tracheophyta</taxon>
        <taxon>Spermatophyta</taxon>
        <taxon>Magnoliopsida</taxon>
        <taxon>eudicotyledons</taxon>
        <taxon>Gunneridae</taxon>
        <taxon>Pentapetalae</taxon>
        <taxon>asterids</taxon>
        <taxon>lamiids</taxon>
        <taxon>Solanales</taxon>
        <taxon>Solanaceae</taxon>
        <taxon>Nicotianoideae</taxon>
        <taxon>Nicotianeae</taxon>
        <taxon>Nicotiana</taxon>
    </lineage>
</organism>
<keyword evidence="1" id="KW-1185">Reference proteome</keyword>
<reference evidence="1" key="1">
    <citation type="journal article" date="2014" name="Nat. Commun.">
        <title>The tobacco genome sequence and its comparison with those of tomato and potato.</title>
        <authorList>
            <person name="Sierro N."/>
            <person name="Battey J.N."/>
            <person name="Ouadi S."/>
            <person name="Bakaher N."/>
            <person name="Bovet L."/>
            <person name="Willig A."/>
            <person name="Goepfert S."/>
            <person name="Peitsch M.C."/>
            <person name="Ivanov N.V."/>
        </authorList>
    </citation>
    <scope>NUCLEOTIDE SEQUENCE [LARGE SCALE GENOMIC DNA]</scope>
</reference>
<dbReference type="Proteomes" id="UP000790787">
    <property type="component" value="Chromosome 3"/>
</dbReference>
<gene>
    <name evidence="2" type="primary">LOC142177466</name>
</gene>
<accession>A0AC58TYP8</accession>